<dbReference type="AlphaFoldDB" id="A0A517T0V2"/>
<dbReference type="EC" id="2.7.7.12" evidence="6"/>
<dbReference type="SUPFAM" id="SSF54197">
    <property type="entry name" value="HIT-like"/>
    <property type="match status" value="2"/>
</dbReference>
<feature type="compositionally biased region" description="Polar residues" evidence="4">
    <location>
        <begin position="54"/>
        <end position="79"/>
    </location>
</feature>
<keyword evidence="2 6" id="KW-0548">Nucleotidyltransferase</keyword>
<dbReference type="InterPro" id="IPR005849">
    <property type="entry name" value="GalP_Utransf_N"/>
</dbReference>
<reference evidence="6 7" key="1">
    <citation type="submission" date="2019-02" db="EMBL/GenBank/DDBJ databases">
        <title>Deep-cultivation of Planctomycetes and their phenomic and genomic characterization uncovers novel biology.</title>
        <authorList>
            <person name="Wiegand S."/>
            <person name="Jogler M."/>
            <person name="Boedeker C."/>
            <person name="Pinto D."/>
            <person name="Vollmers J."/>
            <person name="Rivas-Marin E."/>
            <person name="Kohn T."/>
            <person name="Peeters S.H."/>
            <person name="Heuer A."/>
            <person name="Rast P."/>
            <person name="Oberbeckmann S."/>
            <person name="Bunk B."/>
            <person name="Jeske O."/>
            <person name="Meyerdierks A."/>
            <person name="Storesund J.E."/>
            <person name="Kallscheuer N."/>
            <person name="Luecker S."/>
            <person name="Lage O.M."/>
            <person name="Pohl T."/>
            <person name="Merkel B.J."/>
            <person name="Hornburger P."/>
            <person name="Mueller R.-W."/>
            <person name="Bruemmer F."/>
            <person name="Labrenz M."/>
            <person name="Spormann A.M."/>
            <person name="Op den Camp H."/>
            <person name="Overmann J."/>
            <person name="Amann R."/>
            <person name="Jetten M.S.M."/>
            <person name="Mascher T."/>
            <person name="Medema M.H."/>
            <person name="Devos D.P."/>
            <person name="Kaster A.-K."/>
            <person name="Ovreas L."/>
            <person name="Rohde M."/>
            <person name="Galperin M.Y."/>
            <person name="Jogler C."/>
        </authorList>
    </citation>
    <scope>NUCLEOTIDE SEQUENCE [LARGE SCALE GENOMIC DNA]</scope>
    <source>
        <strain evidence="6 7">SV_7m_r</strain>
    </source>
</reference>
<evidence type="ECO:0000313" key="6">
    <source>
        <dbReference type="EMBL" id="QDT61963.1"/>
    </source>
</evidence>
<feature type="compositionally biased region" description="Basic and acidic residues" evidence="4">
    <location>
        <begin position="137"/>
        <end position="156"/>
    </location>
</feature>
<keyword evidence="3" id="KW-0119">Carbohydrate metabolism</keyword>
<evidence type="ECO:0000313" key="7">
    <source>
        <dbReference type="Proteomes" id="UP000315003"/>
    </source>
</evidence>
<dbReference type="GO" id="GO:0006012">
    <property type="term" value="P:galactose metabolic process"/>
    <property type="evidence" value="ECO:0007669"/>
    <property type="project" value="InterPro"/>
</dbReference>
<feature type="region of interest" description="Disordered" evidence="4">
    <location>
        <begin position="128"/>
        <end position="235"/>
    </location>
</feature>
<feature type="region of interest" description="Disordered" evidence="4">
    <location>
        <begin position="1"/>
        <end position="108"/>
    </location>
</feature>
<dbReference type="InterPro" id="IPR053177">
    <property type="entry name" value="ADP-glucose_phosphorylase"/>
</dbReference>
<dbReference type="GO" id="GO:0008108">
    <property type="term" value="F:UDP-glucose:hexose-1-phosphate uridylyltransferase activity"/>
    <property type="evidence" value="ECO:0007669"/>
    <property type="project" value="UniProtKB-EC"/>
</dbReference>
<name>A0A517T0V2_9BACT</name>
<protein>
    <submittedName>
        <fullName evidence="6">Galactose-1-phosphate uridylyltransferase</fullName>
        <ecNumber evidence="6">2.7.7.12</ecNumber>
    </submittedName>
</protein>
<gene>
    <name evidence="6" type="primary">galT</name>
    <name evidence="6" type="ORF">SV7mr_45040</name>
</gene>
<feature type="compositionally biased region" description="Basic and acidic residues" evidence="4">
    <location>
        <begin position="23"/>
        <end position="45"/>
    </location>
</feature>
<dbReference type="InterPro" id="IPR036265">
    <property type="entry name" value="HIT-like_sf"/>
</dbReference>
<dbReference type="EMBL" id="CP036272">
    <property type="protein sequence ID" value="QDT61963.1"/>
    <property type="molecule type" value="Genomic_DNA"/>
</dbReference>
<feature type="compositionally biased region" description="Polar residues" evidence="4">
    <location>
        <begin position="210"/>
        <end position="235"/>
    </location>
</feature>
<accession>A0A517T0V2</accession>
<dbReference type="Proteomes" id="UP000315003">
    <property type="component" value="Chromosome"/>
</dbReference>
<feature type="domain" description="Galactose-1-phosphate uridyl transferase N-terminal" evidence="5">
    <location>
        <begin position="338"/>
        <end position="446"/>
    </location>
</feature>
<dbReference type="Pfam" id="PF01087">
    <property type="entry name" value="GalP_UDP_transf"/>
    <property type="match status" value="1"/>
</dbReference>
<dbReference type="PANTHER" id="PTHR42763">
    <property type="entry name" value="ADP-GLUCOSE PHOSPHORYLASE"/>
    <property type="match status" value="1"/>
</dbReference>
<proteinExistence type="predicted"/>
<dbReference type="Gene3D" id="3.30.428.10">
    <property type="entry name" value="HIT-like"/>
    <property type="match status" value="2"/>
</dbReference>
<keyword evidence="1 6" id="KW-0808">Transferase</keyword>
<evidence type="ECO:0000256" key="4">
    <source>
        <dbReference type="SAM" id="MobiDB-lite"/>
    </source>
</evidence>
<evidence type="ECO:0000256" key="1">
    <source>
        <dbReference type="ARBA" id="ARBA00022679"/>
    </source>
</evidence>
<evidence type="ECO:0000259" key="5">
    <source>
        <dbReference type="Pfam" id="PF01087"/>
    </source>
</evidence>
<dbReference type="PANTHER" id="PTHR42763:SF1">
    <property type="entry name" value="UDP-GLUCOSE--HEXOSE-1-PHOSPHATE URIDYLYLTRANSFERASE"/>
    <property type="match status" value="1"/>
</dbReference>
<keyword evidence="7" id="KW-1185">Reference proteome</keyword>
<organism evidence="6 7">
    <name type="scientific">Stieleria bergensis</name>
    <dbReference type="NCBI Taxonomy" id="2528025"/>
    <lineage>
        <taxon>Bacteria</taxon>
        <taxon>Pseudomonadati</taxon>
        <taxon>Planctomycetota</taxon>
        <taxon>Planctomycetia</taxon>
        <taxon>Pirellulales</taxon>
        <taxon>Pirellulaceae</taxon>
        <taxon>Stieleria</taxon>
    </lineage>
</organism>
<evidence type="ECO:0000256" key="3">
    <source>
        <dbReference type="ARBA" id="ARBA00023277"/>
    </source>
</evidence>
<evidence type="ECO:0000256" key="2">
    <source>
        <dbReference type="ARBA" id="ARBA00022695"/>
    </source>
</evidence>
<feature type="region of interest" description="Disordered" evidence="4">
    <location>
        <begin position="266"/>
        <end position="290"/>
    </location>
</feature>
<sequence>MVQKRNTKGQEIGPQAPQGRLLLGREAESAVSRSSERSVTDRDSLPECVGDATALTNSSTNSCERLQSTSETARSQSPSDDCIQSEHQDEMAETSESQSKRVAMSRVQMRPVDRWSTAASVSGEVGTNELHGMVEPGDDRFPPISRPEETSREAAADFHLSLGQTAESQEEDRETRLMSNNDTEIALPGRQAATGFRVNPVSRVDPGPDQQLSRPGSKQSGVVSQQPVVRRATSQTRQDLLTGDWTIFATCRDERPNDYASIEQIESSAQQGRDSKQQSDPSCPFCYGSENQTPQAVWSARIDQSDRRAENAGVFGVDTRLSRPVLNVFDGEQVGWDVRVVPNKFPAVSAMFEGSGAVADSNPLFPRKAVVGAHEVIIENACHSGSLLDVDASAVFATLVAYRQRISHWHGHPGIQYLSVFKNCGREAGASLRHNHSQLVATSFVPSRIAAQLAIAQRHHARTGCCLGCDLVRAELQEGDRIIDQTDSLLAFCPYASKHAGMIRITSRKHQPHFESFDDSELDHLGSFLQRVLHWVESAFPGKGYNYLLNTCPAASTQPEAFQWSLDVFPRLTKVAGFEWASDCMINSLLPEVAAAQYRHLAKQEDPRSF</sequence>